<dbReference type="EMBL" id="NGUP01000007">
    <property type="protein sequence ID" value="OWS68751.1"/>
    <property type="molecule type" value="Genomic_DNA"/>
</dbReference>
<feature type="signal peptide" evidence="1">
    <location>
        <begin position="1"/>
        <end position="32"/>
    </location>
</feature>
<sequence>MSTLLKSASMRTQGALVSLLLTLALWGCDAQAPKVEAIDSQSKTLSCSLNGSPIQIFITKGSLDASVLYEGKEIKVNLLEVKDFYQILMRFDPQIGQLKMNKMGNELTQVKAGNEQVATCVAELKKS</sequence>
<dbReference type="Proteomes" id="UP000197528">
    <property type="component" value="Unassembled WGS sequence"/>
</dbReference>
<evidence type="ECO:0000313" key="3">
    <source>
        <dbReference type="Proteomes" id="UP000197528"/>
    </source>
</evidence>
<proteinExistence type="predicted"/>
<reference evidence="2 3" key="1">
    <citation type="submission" date="2017-05" db="EMBL/GenBank/DDBJ databases">
        <title>Genome of Polynucleobacter sp. MWH-Feld-100.</title>
        <authorList>
            <person name="Hahn M.W."/>
        </authorList>
    </citation>
    <scope>NUCLEOTIDE SEQUENCE [LARGE SCALE GENOMIC DNA]</scope>
    <source>
        <strain evidence="2 3">MWH-Feld-100</strain>
    </source>
</reference>
<organism evidence="2 3">
    <name type="scientific">Polynucleobacter campilacus</name>
    <dbReference type="NCBI Taxonomy" id="1743163"/>
    <lineage>
        <taxon>Bacteria</taxon>
        <taxon>Pseudomonadati</taxon>
        <taxon>Pseudomonadota</taxon>
        <taxon>Betaproteobacteria</taxon>
        <taxon>Burkholderiales</taxon>
        <taxon>Burkholderiaceae</taxon>
        <taxon>Polynucleobacter</taxon>
    </lineage>
</organism>
<accession>A0A254PW39</accession>
<keyword evidence="3" id="KW-1185">Reference proteome</keyword>
<comment type="caution">
    <text evidence="2">The sequence shown here is derived from an EMBL/GenBank/DDBJ whole genome shotgun (WGS) entry which is preliminary data.</text>
</comment>
<feature type="chain" id="PRO_5013281830" description="C-type lysozyme inhibitor domain-containing protein" evidence="1">
    <location>
        <begin position="33"/>
        <end position="127"/>
    </location>
</feature>
<dbReference type="AlphaFoldDB" id="A0A254PW39"/>
<name>A0A254PW39_9BURK</name>
<evidence type="ECO:0008006" key="4">
    <source>
        <dbReference type="Google" id="ProtNLM"/>
    </source>
</evidence>
<evidence type="ECO:0000256" key="1">
    <source>
        <dbReference type="SAM" id="SignalP"/>
    </source>
</evidence>
<keyword evidence="1" id="KW-0732">Signal</keyword>
<gene>
    <name evidence="2" type="ORF">CBI31_09945</name>
</gene>
<protein>
    <recommendedName>
        <fullName evidence="4">C-type lysozyme inhibitor domain-containing protein</fullName>
    </recommendedName>
</protein>
<evidence type="ECO:0000313" key="2">
    <source>
        <dbReference type="EMBL" id="OWS68751.1"/>
    </source>
</evidence>